<dbReference type="GO" id="GO:0004867">
    <property type="term" value="F:serine-type endopeptidase inhibitor activity"/>
    <property type="evidence" value="ECO:0007669"/>
    <property type="project" value="UniProtKB-KW"/>
</dbReference>
<dbReference type="InterPro" id="IPR051368">
    <property type="entry name" value="SerProtInhib-TIL_Domain"/>
</dbReference>
<evidence type="ECO:0000313" key="7">
    <source>
        <dbReference type="Proteomes" id="UP000053660"/>
    </source>
</evidence>
<proteinExistence type="predicted"/>
<dbReference type="PANTHER" id="PTHR23259:SF70">
    <property type="entry name" value="ACCESSORY GLAND PROTEIN ACP62F-RELATED"/>
    <property type="match status" value="1"/>
</dbReference>
<keyword evidence="3" id="KW-1015">Disulfide bond</keyword>
<feature type="domain" description="TIL" evidence="5">
    <location>
        <begin position="20"/>
        <end position="70"/>
    </location>
</feature>
<dbReference type="EMBL" id="KN549372">
    <property type="protein sequence ID" value="KHJ97968.1"/>
    <property type="molecule type" value="Genomic_DNA"/>
</dbReference>
<sequence>MLGVLAENTAVSSGTEENECPENEEMKKCGPICEPTCVRMYPMTCLEECIMAGCSCKKGFYRNSEGNCVSNCTADPCNEHAVRMACAPTEGCEQLCLPLPSEISLPCENKCIENGCACEDGYVRIAPGGICISDEMCSDIKAAQEQFDDHSWWEAVNI</sequence>
<evidence type="ECO:0000259" key="5">
    <source>
        <dbReference type="Pfam" id="PF01826"/>
    </source>
</evidence>
<keyword evidence="7" id="KW-1185">Reference proteome</keyword>
<evidence type="ECO:0000256" key="2">
    <source>
        <dbReference type="ARBA" id="ARBA00022900"/>
    </source>
</evidence>
<dbReference type="SUPFAM" id="SSF57567">
    <property type="entry name" value="Serine protease inhibitors"/>
    <property type="match status" value="1"/>
</dbReference>
<dbReference type="AlphaFoldDB" id="A0A0B1TK79"/>
<feature type="region of interest" description="Disordered" evidence="4">
    <location>
        <begin position="1"/>
        <end position="26"/>
    </location>
</feature>
<reference evidence="6 7" key="1">
    <citation type="submission" date="2014-03" db="EMBL/GenBank/DDBJ databases">
        <title>Draft genome of the hookworm Oesophagostomum dentatum.</title>
        <authorList>
            <person name="Mitreva M."/>
        </authorList>
    </citation>
    <scope>NUCLEOTIDE SEQUENCE [LARGE SCALE GENOMIC DNA]</scope>
    <source>
        <strain evidence="6 7">OD-Hann</strain>
    </source>
</reference>
<evidence type="ECO:0000256" key="1">
    <source>
        <dbReference type="ARBA" id="ARBA00022690"/>
    </source>
</evidence>
<evidence type="ECO:0000313" key="6">
    <source>
        <dbReference type="EMBL" id="KHJ97968.1"/>
    </source>
</evidence>
<dbReference type="Gene3D" id="2.10.25.10">
    <property type="entry name" value="Laminin"/>
    <property type="match status" value="2"/>
</dbReference>
<evidence type="ECO:0000256" key="3">
    <source>
        <dbReference type="ARBA" id="ARBA00023157"/>
    </source>
</evidence>
<dbReference type="PANTHER" id="PTHR23259">
    <property type="entry name" value="RIDDLE"/>
    <property type="match status" value="1"/>
</dbReference>
<gene>
    <name evidence="6" type="ORF">OESDEN_02041</name>
</gene>
<dbReference type="Proteomes" id="UP000053660">
    <property type="component" value="Unassembled WGS sequence"/>
</dbReference>
<keyword evidence="2" id="KW-0722">Serine protease inhibitor</keyword>
<dbReference type="Pfam" id="PF01826">
    <property type="entry name" value="TIL"/>
    <property type="match status" value="1"/>
</dbReference>
<organism evidence="6 7">
    <name type="scientific">Oesophagostomum dentatum</name>
    <name type="common">Nodular worm</name>
    <dbReference type="NCBI Taxonomy" id="61180"/>
    <lineage>
        <taxon>Eukaryota</taxon>
        <taxon>Metazoa</taxon>
        <taxon>Ecdysozoa</taxon>
        <taxon>Nematoda</taxon>
        <taxon>Chromadorea</taxon>
        <taxon>Rhabditida</taxon>
        <taxon>Rhabditina</taxon>
        <taxon>Rhabditomorpha</taxon>
        <taxon>Strongyloidea</taxon>
        <taxon>Strongylidae</taxon>
        <taxon>Oesophagostomum</taxon>
    </lineage>
</organism>
<dbReference type="InterPro" id="IPR002919">
    <property type="entry name" value="TIL_dom"/>
</dbReference>
<keyword evidence="1" id="KW-0646">Protease inhibitor</keyword>
<evidence type="ECO:0000256" key="4">
    <source>
        <dbReference type="SAM" id="MobiDB-lite"/>
    </source>
</evidence>
<dbReference type="CDD" id="cd19941">
    <property type="entry name" value="TIL"/>
    <property type="match status" value="1"/>
</dbReference>
<dbReference type="InterPro" id="IPR036084">
    <property type="entry name" value="Ser_inhib-like_sf"/>
</dbReference>
<accession>A0A0B1TK79</accession>
<name>A0A0B1TK79_OESDE</name>
<protein>
    <submittedName>
        <fullName evidence="6">Trypsin Inhibitor like cysteine rich domain protein</fullName>
    </submittedName>
</protein>
<dbReference type="OrthoDB" id="5912264at2759"/>